<evidence type="ECO:0000256" key="1">
    <source>
        <dbReference type="ARBA" id="ARBA00011063"/>
    </source>
</evidence>
<keyword evidence="8" id="KW-1185">Reference proteome</keyword>
<evidence type="ECO:0000259" key="6">
    <source>
        <dbReference type="SMART" id="SM00226"/>
    </source>
</evidence>
<dbReference type="InterPro" id="IPR017867">
    <property type="entry name" value="Tyr_phospatase_low_mol_wt"/>
</dbReference>
<dbReference type="PANTHER" id="PTHR11717:SF7">
    <property type="entry name" value="LOW MOLECULAR WEIGHT PHOSPHOTYROSINE PROTEIN PHOSPHATASE"/>
    <property type="match status" value="1"/>
</dbReference>
<dbReference type="AlphaFoldDB" id="A0A7Y0E193"/>
<accession>A0A7Y0E193</accession>
<dbReference type="RefSeq" id="WP_169625719.1">
    <property type="nucleotide sequence ID" value="NZ_JABBNT010000003.1"/>
</dbReference>
<feature type="active site" description="Nucleophile" evidence="5">
    <location>
        <position position="14"/>
    </location>
</feature>
<proteinExistence type="inferred from homology"/>
<dbReference type="SUPFAM" id="SSF52788">
    <property type="entry name" value="Phosphotyrosine protein phosphatases I"/>
    <property type="match status" value="1"/>
</dbReference>
<dbReference type="Proteomes" id="UP000539372">
    <property type="component" value="Unassembled WGS sequence"/>
</dbReference>
<comment type="caution">
    <text evidence="7">The sequence shown here is derived from an EMBL/GenBank/DDBJ whole genome shotgun (WGS) entry which is preliminary data.</text>
</comment>
<dbReference type="EMBL" id="JABBNT010000003">
    <property type="protein sequence ID" value="NMM45375.1"/>
    <property type="molecule type" value="Genomic_DNA"/>
</dbReference>
<dbReference type="EC" id="3.1.3.48" evidence="2"/>
<sequence length="162" mass="17663">MSTASAPYRILMVCTGNICRSTTAEGVLRHMLTEAGLADRVTVDSAGTKDWHEGESPTQQAVVSAAARGYDFTGIFSRPLRPADYTDFDLILGMDDSHIAHLTRSKPASASPDIRLFLDAAPDVGRHDVPDPYYGGVADYEYSLDLIEAGCKAWIQALRERL</sequence>
<feature type="domain" description="Phosphotyrosine protein phosphatase I" evidence="6">
    <location>
        <begin position="8"/>
        <end position="157"/>
    </location>
</feature>
<protein>
    <recommendedName>
        <fullName evidence="2">protein-tyrosine-phosphatase</fullName>
        <ecNumber evidence="2">3.1.3.48</ecNumber>
    </recommendedName>
</protein>
<feature type="active site" evidence="5">
    <location>
        <position position="20"/>
    </location>
</feature>
<dbReference type="PANTHER" id="PTHR11717">
    <property type="entry name" value="LOW MOLECULAR WEIGHT PROTEIN TYROSINE PHOSPHATASE"/>
    <property type="match status" value="1"/>
</dbReference>
<reference evidence="7 8" key="1">
    <citation type="submission" date="2020-04" db="EMBL/GenBank/DDBJ databases">
        <title>Rhodospirillaceae bacterium KN72 isolated from deep sea.</title>
        <authorList>
            <person name="Zhang D.-C."/>
        </authorList>
    </citation>
    <scope>NUCLEOTIDE SEQUENCE [LARGE SCALE GENOMIC DNA]</scope>
    <source>
        <strain evidence="7 8">KN72</strain>
    </source>
</reference>
<keyword evidence="4" id="KW-0904">Protein phosphatase</keyword>
<dbReference type="InterPro" id="IPR023485">
    <property type="entry name" value="Ptyr_pPase"/>
</dbReference>
<dbReference type="CDD" id="cd16343">
    <property type="entry name" value="LMWPTP"/>
    <property type="match status" value="1"/>
</dbReference>
<gene>
    <name evidence="7" type="ORF">HH303_12850</name>
</gene>
<organism evidence="7 8">
    <name type="scientific">Pacificispira spongiicola</name>
    <dbReference type="NCBI Taxonomy" id="2729598"/>
    <lineage>
        <taxon>Bacteria</taxon>
        <taxon>Pseudomonadati</taxon>
        <taxon>Pseudomonadota</taxon>
        <taxon>Alphaproteobacteria</taxon>
        <taxon>Rhodospirillales</taxon>
        <taxon>Rhodospirillaceae</taxon>
        <taxon>Pacificispira</taxon>
    </lineage>
</organism>
<feature type="active site" description="Proton donor" evidence="5">
    <location>
        <position position="131"/>
    </location>
</feature>
<dbReference type="SMART" id="SM00226">
    <property type="entry name" value="LMWPc"/>
    <property type="match status" value="1"/>
</dbReference>
<evidence type="ECO:0000256" key="4">
    <source>
        <dbReference type="ARBA" id="ARBA00022912"/>
    </source>
</evidence>
<dbReference type="Pfam" id="PF01451">
    <property type="entry name" value="LMWPc"/>
    <property type="match status" value="1"/>
</dbReference>
<dbReference type="Gene3D" id="3.40.50.2300">
    <property type="match status" value="1"/>
</dbReference>
<evidence type="ECO:0000256" key="3">
    <source>
        <dbReference type="ARBA" id="ARBA00022801"/>
    </source>
</evidence>
<keyword evidence="3" id="KW-0378">Hydrolase</keyword>
<evidence type="ECO:0000313" key="7">
    <source>
        <dbReference type="EMBL" id="NMM45375.1"/>
    </source>
</evidence>
<dbReference type="InterPro" id="IPR050438">
    <property type="entry name" value="LMW_PTPase"/>
</dbReference>
<evidence type="ECO:0000256" key="5">
    <source>
        <dbReference type="PIRSR" id="PIRSR617867-1"/>
    </source>
</evidence>
<evidence type="ECO:0000313" key="8">
    <source>
        <dbReference type="Proteomes" id="UP000539372"/>
    </source>
</evidence>
<dbReference type="GO" id="GO:0004725">
    <property type="term" value="F:protein tyrosine phosphatase activity"/>
    <property type="evidence" value="ECO:0007669"/>
    <property type="project" value="UniProtKB-EC"/>
</dbReference>
<name>A0A7Y0E193_9PROT</name>
<dbReference type="InterPro" id="IPR036196">
    <property type="entry name" value="Ptyr_pPase_sf"/>
</dbReference>
<dbReference type="PRINTS" id="PR00719">
    <property type="entry name" value="LMWPTPASE"/>
</dbReference>
<comment type="similarity">
    <text evidence="1">Belongs to the low molecular weight phosphotyrosine protein phosphatase family.</text>
</comment>
<evidence type="ECO:0000256" key="2">
    <source>
        <dbReference type="ARBA" id="ARBA00013064"/>
    </source>
</evidence>